<proteinExistence type="predicted"/>
<dbReference type="RefSeq" id="WP_040040452.1">
    <property type="nucleotide sequence ID" value="NZ_JWJG01000028.1"/>
</dbReference>
<dbReference type="AlphaFoldDB" id="A0A0C2BUB1"/>
<evidence type="ECO:0000313" key="2">
    <source>
        <dbReference type="Proteomes" id="UP000031572"/>
    </source>
</evidence>
<evidence type="ECO:0000313" key="1">
    <source>
        <dbReference type="EMBL" id="KIF81631.1"/>
    </source>
</evidence>
<reference evidence="1 2" key="1">
    <citation type="submission" date="2014-12" db="EMBL/GenBank/DDBJ databases">
        <title>Denitrispirillum autotrophicum gen. nov., sp. nov., Denitrifying, Facultatively Autotrophic Bacteria Isolated from Rice Paddy Soil.</title>
        <authorList>
            <person name="Ishii S."/>
            <person name="Ashida N."/>
            <person name="Ohno H."/>
            <person name="Otsuka S."/>
            <person name="Yokota A."/>
            <person name="Senoo K."/>
        </authorList>
    </citation>
    <scope>NUCLEOTIDE SEQUENCE [LARGE SCALE GENOMIC DNA]</scope>
    <source>
        <strain evidence="1 2">TSA66</strain>
    </source>
</reference>
<dbReference type="Proteomes" id="UP000031572">
    <property type="component" value="Unassembled WGS sequence"/>
</dbReference>
<keyword evidence="2" id="KW-1185">Reference proteome</keyword>
<gene>
    <name evidence="1" type="ORF">TSA66_13835</name>
</gene>
<dbReference type="EMBL" id="JWJG01000028">
    <property type="protein sequence ID" value="KIF81631.1"/>
    <property type="molecule type" value="Genomic_DNA"/>
</dbReference>
<protein>
    <submittedName>
        <fullName evidence="1">Uncharacterized protein</fullName>
    </submittedName>
</protein>
<organism evidence="1 2">
    <name type="scientific">Noviherbaspirillum autotrophicum</name>
    <dbReference type="NCBI Taxonomy" id="709839"/>
    <lineage>
        <taxon>Bacteria</taxon>
        <taxon>Pseudomonadati</taxon>
        <taxon>Pseudomonadota</taxon>
        <taxon>Betaproteobacteria</taxon>
        <taxon>Burkholderiales</taxon>
        <taxon>Oxalobacteraceae</taxon>
        <taxon>Noviherbaspirillum</taxon>
    </lineage>
</organism>
<dbReference type="OrthoDB" id="8724179at2"/>
<comment type="caution">
    <text evidence="1">The sequence shown here is derived from an EMBL/GenBank/DDBJ whole genome shotgun (WGS) entry which is preliminary data.</text>
</comment>
<name>A0A0C2BUB1_9BURK</name>
<accession>A0A0C2BUB1</accession>
<sequence length="61" mass="6503">MSKKTRKSTAVEPDGFINVPVTQATRAGLHELKEAMGAASQAEVIERAVQILLAIQKAARA</sequence>